<evidence type="ECO:0000259" key="7">
    <source>
        <dbReference type="Pfam" id="PF17210"/>
    </source>
</evidence>
<feature type="signal peptide" evidence="6">
    <location>
        <begin position="1"/>
        <end position="22"/>
    </location>
</feature>
<gene>
    <name evidence="8" type="ORF">EDD28_1744</name>
</gene>
<evidence type="ECO:0000256" key="1">
    <source>
        <dbReference type="ARBA" id="ARBA00004613"/>
    </source>
</evidence>
<evidence type="ECO:0000313" key="9">
    <source>
        <dbReference type="Proteomes" id="UP000275356"/>
    </source>
</evidence>
<dbReference type="InterPro" id="IPR033764">
    <property type="entry name" value="Sdr_B"/>
</dbReference>
<keyword evidence="9" id="KW-1185">Reference proteome</keyword>
<evidence type="ECO:0000256" key="4">
    <source>
        <dbReference type="SAM" id="MobiDB-lite"/>
    </source>
</evidence>
<dbReference type="SUPFAM" id="SSF117074">
    <property type="entry name" value="Hypothetical protein PA1324"/>
    <property type="match status" value="1"/>
</dbReference>
<dbReference type="GO" id="GO:0005576">
    <property type="term" value="C:extracellular region"/>
    <property type="evidence" value="ECO:0007669"/>
    <property type="project" value="UniProtKB-SubCell"/>
</dbReference>
<feature type="transmembrane region" description="Helical" evidence="5">
    <location>
        <begin position="1163"/>
        <end position="1185"/>
    </location>
</feature>
<reference evidence="8 9" key="1">
    <citation type="submission" date="2018-11" db="EMBL/GenBank/DDBJ databases">
        <title>Sequencing the genomes of 1000 actinobacteria strains.</title>
        <authorList>
            <person name="Klenk H.-P."/>
        </authorList>
    </citation>
    <scope>NUCLEOTIDE SEQUENCE [LARGE SCALE GENOMIC DNA]</scope>
    <source>
        <strain evidence="8 9">DSM 13521</strain>
    </source>
</reference>
<sequence length="1198" mass="122150">MLLIAAGGFLAGSGLFALPAVAETHGSDVGGPVLPAEDASPTADAASTPTVETPGEQTGPSACPAEAPTLPSLELSRASSAARTGQCLAQVPLDKHFGPTPTTPYVGDYIGAQRSANIVLDPSKLYASTLTSYSTTPVAEVDVTNVPGFFTGGVPGITGLTGSGSWGGGAEMLSTMAMDGGGHQGERTGRSYFWDWGYDPIAADQVSIPRPTDPTSASVAISISVVLNNSDRALTTNTKPERILFVPLPTSAAYRYWSGGEVDQQTGRLYLSGGEDSTIGGTFRLMIFDPVTGDYAESGVLQPKTAADQARFGGTMPASDMAIDGEGSFYIVSDGYSTPNPGTGANQTTKWLVKVEPRTGGGWVYSGVTPLWVRAGTSTYTPVYGADIWGMAFWGGKLYLGGAWGDLFSMTEVDPMTGWTRRLPGSATSHIFDLASAESVAVLNGTIFQDVDRNGVRDAGDVGVADQLVQVYDASGTVRGEQRTNASGEYSFLMPTPSGTTSYTVRVVQPQLSVGGAKVNAAQTGVVGSSLCGQNTVQPQSYGVDVAEGTAPTRLASGSYVDQPRQVLGATDGSQTLSPSQMPMSARYDVVTAQDVTTIDVGISAAGSWGDAGNSATTFNTQAAQNGPRHVQVGNAGDEPPVRLGSQMGWYTDGRTDNGHAATDDGVTVVRGSERLPVESWIFALGNSYTFDAAVQGDRAALATVRAWLSNRNANTFPTTTSASRSGPGQLTVAVPATPAVTLNDAFLRVGATSTSNAIGGASYNDAPTAAGPYAPAWGSAASRTSDWVVDGEVEDYRVRLASAVLHVQVEGAPGAYSFTGISNVSSVAPSATASSGTVAADGAAVTFSSHAITSTASATGLTFSAPAGVEVRGAIDLLDLGGAVVGSATYDTATGRITVPSSLWSLRNDLTLRVRTEYPITLEATKELGAIANGTTSPTTPSSAWEITAVDPDGTATVISGSPQRIERGVVYTIEERLVAGAPADAGTYVPTDLVCADGDGGELSAGVFDPVAGTITPDPATRAISCVLTNTAAEVTIVPVLAGSASPGTGWGLDLAADAGSEHDVSLTDASATLRARPGTFAATASVPAGTSLVGVERLDLSDPTCAAFATAPLTATADCWTTLTAAQLAALVVTPGEHEVFRVVAAAPAEMPSLPLTGGLGSWVFVAVGGVGLAAAAGLLLARRSPRRRGTPASS</sequence>
<keyword evidence="5" id="KW-0472">Membrane</keyword>
<evidence type="ECO:0000256" key="6">
    <source>
        <dbReference type="SAM" id="SignalP"/>
    </source>
</evidence>
<keyword evidence="3 6" id="KW-0732">Signal</keyword>
<comment type="caution">
    <text evidence="8">The sequence shown here is derived from an EMBL/GenBank/DDBJ whole genome shotgun (WGS) entry which is preliminary data.</text>
</comment>
<evidence type="ECO:0000256" key="3">
    <source>
        <dbReference type="ARBA" id="ARBA00022729"/>
    </source>
</evidence>
<evidence type="ECO:0000256" key="2">
    <source>
        <dbReference type="ARBA" id="ARBA00022525"/>
    </source>
</evidence>
<dbReference type="Proteomes" id="UP000275356">
    <property type="component" value="Unassembled WGS sequence"/>
</dbReference>
<feature type="compositionally biased region" description="Low complexity" evidence="4">
    <location>
        <begin position="35"/>
        <end position="50"/>
    </location>
</feature>
<dbReference type="SUPFAM" id="SSF50952">
    <property type="entry name" value="Soluble quinoprotein glucose dehydrogenase"/>
    <property type="match status" value="1"/>
</dbReference>
<keyword evidence="5" id="KW-1133">Transmembrane helix</keyword>
<comment type="subcellular location">
    <subcellularLocation>
        <location evidence="1">Secreted</location>
    </subcellularLocation>
</comment>
<feature type="domain" description="SD-repeat containing protein B" evidence="7">
    <location>
        <begin position="446"/>
        <end position="511"/>
    </location>
</feature>
<dbReference type="GO" id="GO:0005975">
    <property type="term" value="P:carbohydrate metabolic process"/>
    <property type="evidence" value="ECO:0007669"/>
    <property type="project" value="UniProtKB-ARBA"/>
</dbReference>
<dbReference type="AlphaFoldDB" id="A0A3N2DBH5"/>
<protein>
    <submittedName>
        <fullName evidence="8">SdrD B-like protein</fullName>
    </submittedName>
</protein>
<feature type="chain" id="PRO_5018068637" evidence="6">
    <location>
        <begin position="23"/>
        <end position="1198"/>
    </location>
</feature>
<keyword evidence="2" id="KW-0964">Secreted</keyword>
<name>A0A3N2DBH5_9MICO</name>
<evidence type="ECO:0000256" key="5">
    <source>
        <dbReference type="SAM" id="Phobius"/>
    </source>
</evidence>
<dbReference type="EMBL" id="RKHQ01000001">
    <property type="protein sequence ID" value="ROR97151.1"/>
    <property type="molecule type" value="Genomic_DNA"/>
</dbReference>
<dbReference type="InterPro" id="IPR013783">
    <property type="entry name" value="Ig-like_fold"/>
</dbReference>
<accession>A0A3N2DBH5</accession>
<organism evidence="8 9">
    <name type="scientific">Salana multivorans</name>
    <dbReference type="NCBI Taxonomy" id="120377"/>
    <lineage>
        <taxon>Bacteria</taxon>
        <taxon>Bacillati</taxon>
        <taxon>Actinomycetota</taxon>
        <taxon>Actinomycetes</taxon>
        <taxon>Micrococcales</taxon>
        <taxon>Beutenbergiaceae</taxon>
        <taxon>Salana</taxon>
    </lineage>
</organism>
<dbReference type="InterPro" id="IPR011041">
    <property type="entry name" value="Quinoprot_gluc/sorb_DH_b-prop"/>
</dbReference>
<evidence type="ECO:0000313" key="8">
    <source>
        <dbReference type="EMBL" id="ROR97151.1"/>
    </source>
</evidence>
<keyword evidence="5" id="KW-0812">Transmembrane</keyword>
<dbReference type="Pfam" id="PF17210">
    <property type="entry name" value="SdrD_B"/>
    <property type="match status" value="1"/>
</dbReference>
<dbReference type="Gene3D" id="2.60.40.10">
    <property type="entry name" value="Immunoglobulins"/>
    <property type="match status" value="1"/>
</dbReference>
<feature type="region of interest" description="Disordered" evidence="4">
    <location>
        <begin position="29"/>
        <end position="65"/>
    </location>
</feature>
<proteinExistence type="predicted"/>